<dbReference type="PRINTS" id="PR00412">
    <property type="entry name" value="EPOXHYDRLASE"/>
</dbReference>
<organism evidence="6 7">
    <name type="scientific">Kribbella steppae</name>
    <dbReference type="NCBI Taxonomy" id="2512223"/>
    <lineage>
        <taxon>Bacteria</taxon>
        <taxon>Bacillati</taxon>
        <taxon>Actinomycetota</taxon>
        <taxon>Actinomycetes</taxon>
        <taxon>Propionibacteriales</taxon>
        <taxon>Kribbellaceae</taxon>
        <taxon>Kribbella</taxon>
    </lineage>
</organism>
<name>A0A4R2HN00_9ACTN</name>
<comment type="similarity">
    <text evidence="1">Belongs to the peptidase S33 family.</text>
</comment>
<dbReference type="OrthoDB" id="4654311at2"/>
<reference evidence="6 7" key="1">
    <citation type="journal article" date="2015" name="Stand. Genomic Sci.">
        <title>Genomic Encyclopedia of Bacterial and Archaeal Type Strains, Phase III: the genomes of soil and plant-associated and newly described type strains.</title>
        <authorList>
            <person name="Whitman W.B."/>
            <person name="Woyke T."/>
            <person name="Klenk H.P."/>
            <person name="Zhou Y."/>
            <person name="Lilburn T.G."/>
            <person name="Beck B.J."/>
            <person name="De Vos P."/>
            <person name="Vandamme P."/>
            <person name="Eisen J.A."/>
            <person name="Garrity G."/>
            <person name="Hugenholtz P."/>
            <person name="Kyrpides N.C."/>
        </authorList>
    </citation>
    <scope>NUCLEOTIDE SEQUENCE [LARGE SCALE GENOMIC DNA]</scope>
    <source>
        <strain evidence="6 7">VKM Ac-2572</strain>
    </source>
</reference>
<accession>A0A4R2HN00</accession>
<dbReference type="RefSeq" id="WP_132209330.1">
    <property type="nucleotide sequence ID" value="NZ_SLWN01000004.1"/>
</dbReference>
<gene>
    <name evidence="6" type="ORF">EV652_104150</name>
</gene>
<sequence>MEIREFRAEVPQSELDELQQRLEATRWPDQLPDVQWSYGVELGRLQELVHHWRTSYDWRRLEQRINALPQFVTEIDGQRVHFMHIKPGVKNPVPLLMLHGWPGAASDFLQLVEPLKDSGFELVIPTMPGFGFSGPTATTGWGVDRIARAWATLMERLGYQRYGVHGYDWGARIAPALARLVPDRVIGLHLDSFVAFPTGDEEFTEAERERLAGLDRWAGERSGYASIQGTRPQTLAYALVDSPVGQLAWNLEWYDDYGHRVGVIGNDPILDSVTLTWLTGTAGSQARLYREAQSTWTAEIPYCPVPTGIVVFPGDATVRKLAEREHNVVHFQEFDRGGHFAALEVPDLVIGDLQQFFRGL</sequence>
<feature type="domain" description="Epoxide hydrolase N-terminal" evidence="5">
    <location>
        <begin position="3"/>
        <end position="107"/>
    </location>
</feature>
<evidence type="ECO:0000256" key="3">
    <source>
        <dbReference type="ARBA" id="ARBA00022801"/>
    </source>
</evidence>
<dbReference type="GO" id="GO:0004301">
    <property type="term" value="F:epoxide hydrolase activity"/>
    <property type="evidence" value="ECO:0007669"/>
    <property type="project" value="TreeGrafter"/>
</dbReference>
<dbReference type="Gene3D" id="3.40.50.1820">
    <property type="entry name" value="alpha/beta hydrolase"/>
    <property type="match status" value="1"/>
</dbReference>
<keyword evidence="2" id="KW-0058">Aromatic hydrocarbons catabolism</keyword>
<dbReference type="InterPro" id="IPR029058">
    <property type="entry name" value="AB_hydrolase_fold"/>
</dbReference>
<evidence type="ECO:0000313" key="6">
    <source>
        <dbReference type="EMBL" id="TCO32544.1"/>
    </source>
</evidence>
<evidence type="ECO:0000256" key="1">
    <source>
        <dbReference type="ARBA" id="ARBA00010088"/>
    </source>
</evidence>
<evidence type="ECO:0000259" key="5">
    <source>
        <dbReference type="Pfam" id="PF06441"/>
    </source>
</evidence>
<dbReference type="InterPro" id="IPR000639">
    <property type="entry name" value="Epox_hydrolase-like"/>
</dbReference>
<dbReference type="InterPro" id="IPR016292">
    <property type="entry name" value="Epoxide_hydrolase"/>
</dbReference>
<evidence type="ECO:0000256" key="2">
    <source>
        <dbReference type="ARBA" id="ARBA00022797"/>
    </source>
</evidence>
<feature type="active site" description="Proton acceptor" evidence="4">
    <location>
        <position position="339"/>
    </location>
</feature>
<dbReference type="GO" id="GO:0097176">
    <property type="term" value="P:epoxide metabolic process"/>
    <property type="evidence" value="ECO:0007669"/>
    <property type="project" value="TreeGrafter"/>
</dbReference>
<dbReference type="PANTHER" id="PTHR21661:SF35">
    <property type="entry name" value="EPOXIDE HYDROLASE"/>
    <property type="match status" value="1"/>
</dbReference>
<protein>
    <submittedName>
        <fullName evidence="6">Pimeloyl-ACP methyl ester carboxylesterase</fullName>
    </submittedName>
</protein>
<feature type="active site" description="Nucleophile" evidence="4">
    <location>
        <position position="168"/>
    </location>
</feature>
<dbReference type="PIRSF" id="PIRSF001112">
    <property type="entry name" value="Epoxide_hydrolase"/>
    <property type="match status" value="1"/>
</dbReference>
<feature type="active site" description="Proton donor" evidence="4">
    <location>
        <position position="289"/>
    </location>
</feature>
<dbReference type="AlphaFoldDB" id="A0A4R2HN00"/>
<dbReference type="InterPro" id="IPR010497">
    <property type="entry name" value="Epoxide_hydro_N"/>
</dbReference>
<dbReference type="Pfam" id="PF06441">
    <property type="entry name" value="EHN"/>
    <property type="match status" value="1"/>
</dbReference>
<keyword evidence="3" id="KW-0378">Hydrolase</keyword>
<proteinExistence type="inferred from homology"/>
<keyword evidence="7" id="KW-1185">Reference proteome</keyword>
<evidence type="ECO:0000256" key="4">
    <source>
        <dbReference type="PIRSR" id="PIRSR001112-1"/>
    </source>
</evidence>
<evidence type="ECO:0000313" key="7">
    <source>
        <dbReference type="Proteomes" id="UP000294508"/>
    </source>
</evidence>
<comment type="caution">
    <text evidence="6">The sequence shown here is derived from an EMBL/GenBank/DDBJ whole genome shotgun (WGS) entry which is preliminary data.</text>
</comment>
<dbReference type="EMBL" id="SLWN01000004">
    <property type="protein sequence ID" value="TCO32544.1"/>
    <property type="molecule type" value="Genomic_DNA"/>
</dbReference>
<dbReference type="Proteomes" id="UP000294508">
    <property type="component" value="Unassembled WGS sequence"/>
</dbReference>
<dbReference type="PANTHER" id="PTHR21661">
    <property type="entry name" value="EPOXIDE HYDROLASE 1-RELATED"/>
    <property type="match status" value="1"/>
</dbReference>
<dbReference type="SUPFAM" id="SSF53474">
    <property type="entry name" value="alpha/beta-Hydrolases"/>
    <property type="match status" value="1"/>
</dbReference>